<dbReference type="Gene3D" id="1.10.10.10">
    <property type="entry name" value="Winged helix-like DNA-binding domain superfamily/Winged helix DNA-binding domain"/>
    <property type="match status" value="1"/>
</dbReference>
<dbReference type="SUPFAM" id="SSF46785">
    <property type="entry name" value="Winged helix' DNA-binding domain"/>
    <property type="match status" value="1"/>
</dbReference>
<dbReference type="InterPro" id="IPR036388">
    <property type="entry name" value="WH-like_DNA-bd_sf"/>
</dbReference>
<keyword evidence="3" id="KW-0804">Transcription</keyword>
<evidence type="ECO:0000313" key="5">
    <source>
        <dbReference type="EMBL" id="MFD2728705.1"/>
    </source>
</evidence>
<organism evidence="5 6">
    <name type="scientific">Enterococcus camelliae</name>
    <dbReference type="NCBI Taxonomy" id="453959"/>
    <lineage>
        <taxon>Bacteria</taxon>
        <taxon>Bacillati</taxon>
        <taxon>Bacillota</taxon>
        <taxon>Bacilli</taxon>
        <taxon>Lactobacillales</taxon>
        <taxon>Enterococcaceae</taxon>
        <taxon>Enterococcus</taxon>
    </lineage>
</organism>
<dbReference type="RefSeq" id="WP_379980373.1">
    <property type="nucleotide sequence ID" value="NZ_JBHUMO010000033.1"/>
</dbReference>
<evidence type="ECO:0000313" key="6">
    <source>
        <dbReference type="Proteomes" id="UP001597427"/>
    </source>
</evidence>
<name>A0ABW5TJH2_9ENTE</name>
<dbReference type="SMART" id="SM00345">
    <property type="entry name" value="HTH_GNTR"/>
    <property type="match status" value="1"/>
</dbReference>
<evidence type="ECO:0000256" key="3">
    <source>
        <dbReference type="ARBA" id="ARBA00023163"/>
    </source>
</evidence>
<dbReference type="Pfam" id="PF00392">
    <property type="entry name" value="GntR"/>
    <property type="match status" value="1"/>
</dbReference>
<reference evidence="6" key="1">
    <citation type="journal article" date="2019" name="Int. J. Syst. Evol. Microbiol.">
        <title>The Global Catalogue of Microorganisms (GCM) 10K type strain sequencing project: providing services to taxonomists for standard genome sequencing and annotation.</title>
        <authorList>
            <consortium name="The Broad Institute Genomics Platform"/>
            <consortium name="The Broad Institute Genome Sequencing Center for Infectious Disease"/>
            <person name="Wu L."/>
            <person name="Ma J."/>
        </authorList>
    </citation>
    <scope>NUCLEOTIDE SEQUENCE [LARGE SCALE GENOMIC DNA]</scope>
    <source>
        <strain evidence="6">TISTR 932</strain>
    </source>
</reference>
<evidence type="ECO:0000256" key="1">
    <source>
        <dbReference type="ARBA" id="ARBA00023015"/>
    </source>
</evidence>
<keyword evidence="2" id="KW-0238">DNA-binding</keyword>
<keyword evidence="1" id="KW-0805">Transcription regulation</keyword>
<dbReference type="InterPro" id="IPR036390">
    <property type="entry name" value="WH_DNA-bd_sf"/>
</dbReference>
<dbReference type="PANTHER" id="PTHR38445:SF9">
    <property type="entry name" value="HTH-TYPE TRANSCRIPTIONAL REPRESSOR YTRA"/>
    <property type="match status" value="1"/>
</dbReference>
<evidence type="ECO:0000256" key="2">
    <source>
        <dbReference type="ARBA" id="ARBA00023125"/>
    </source>
</evidence>
<evidence type="ECO:0000259" key="4">
    <source>
        <dbReference type="PROSITE" id="PS50949"/>
    </source>
</evidence>
<keyword evidence="6" id="KW-1185">Reference proteome</keyword>
<feature type="domain" description="HTH gntR-type" evidence="4">
    <location>
        <begin position="9"/>
        <end position="77"/>
    </location>
</feature>
<proteinExistence type="predicted"/>
<accession>A0ABW5TJH2</accession>
<dbReference type="EMBL" id="JBHUMO010000033">
    <property type="protein sequence ID" value="MFD2728705.1"/>
    <property type="molecule type" value="Genomic_DNA"/>
</dbReference>
<comment type="caution">
    <text evidence="5">The sequence shown here is derived from an EMBL/GenBank/DDBJ whole genome shotgun (WGS) entry which is preliminary data.</text>
</comment>
<dbReference type="InterPro" id="IPR000524">
    <property type="entry name" value="Tscrpt_reg_HTH_GntR"/>
</dbReference>
<dbReference type="PANTHER" id="PTHR38445">
    <property type="entry name" value="HTH-TYPE TRANSCRIPTIONAL REPRESSOR YTRA"/>
    <property type="match status" value="1"/>
</dbReference>
<gene>
    <name evidence="5" type="ORF">ACFSR0_04580</name>
</gene>
<dbReference type="Proteomes" id="UP001597427">
    <property type="component" value="Unassembled WGS sequence"/>
</dbReference>
<dbReference type="CDD" id="cd07377">
    <property type="entry name" value="WHTH_GntR"/>
    <property type="match status" value="1"/>
</dbReference>
<dbReference type="PROSITE" id="PS50949">
    <property type="entry name" value="HTH_GNTR"/>
    <property type="match status" value="1"/>
</dbReference>
<protein>
    <submittedName>
        <fullName evidence="5">GntR family transcriptional regulator</fullName>
    </submittedName>
</protein>
<sequence>MYFDVNDPKPIYEQIVMGIKKDILLGVYVSGDKIPSVREQAKLLGINPNTISKAYKELENQDVIVTIRGKGTFVKETLNRERSIKNEEKLRKQLNEWVIEAHYANVSSQMIEKWMKEELRRTYDDY</sequence>